<dbReference type="InterPro" id="IPR001314">
    <property type="entry name" value="Peptidase_S1A"/>
</dbReference>
<name>A0A9N9WN23_9DIPT</name>
<feature type="signal peptide" evidence="3">
    <location>
        <begin position="1"/>
        <end position="17"/>
    </location>
</feature>
<dbReference type="InterPro" id="IPR009003">
    <property type="entry name" value="Peptidase_S1_PA"/>
</dbReference>
<dbReference type="PANTHER" id="PTHR24252:SF11">
    <property type="entry name" value="ATRIAL NATRIURETIC PEPTIDE-CONVERTING ENZYME ISOFORM X1"/>
    <property type="match status" value="1"/>
</dbReference>
<dbReference type="SUPFAM" id="SSF50494">
    <property type="entry name" value="Trypsin-like serine proteases"/>
    <property type="match status" value="1"/>
</dbReference>
<gene>
    <name evidence="5" type="ORF">CHIRRI_LOCUS1242</name>
</gene>
<evidence type="ECO:0000256" key="2">
    <source>
        <dbReference type="ARBA" id="ARBA00024195"/>
    </source>
</evidence>
<evidence type="ECO:0000259" key="4">
    <source>
        <dbReference type="PROSITE" id="PS50240"/>
    </source>
</evidence>
<dbReference type="EMBL" id="OU895877">
    <property type="protein sequence ID" value="CAG9798257.1"/>
    <property type="molecule type" value="Genomic_DNA"/>
</dbReference>
<evidence type="ECO:0000313" key="6">
    <source>
        <dbReference type="Proteomes" id="UP001153620"/>
    </source>
</evidence>
<dbReference type="InterPro" id="IPR001254">
    <property type="entry name" value="Trypsin_dom"/>
</dbReference>
<sequence>MKKLVLIIIFAVGLASCRPNSSSRILGGSNANLGELPYQASLQFWGTTFHFAGASLINTRWVVTTAHGLLGLAGNSVNIVLGVVRLDAPITSRRSNEIRIHPLFDKPTLLNDIATVRSSVAIVFNNFIAPISLSPTFLGLDTSVQISGWGATTANKTDEAVHLQVASVIVQSCFDSEFMTFTLQHVCAGMGDAEIGICTNDVGGPMVLNNMLVGIPFYHDQRFCGSWQPDGYLRITSYRTWIMGNTPL</sequence>
<dbReference type="FunFam" id="2.40.10.10:FF:000068">
    <property type="entry name" value="transmembrane protease serine 2"/>
    <property type="match status" value="1"/>
</dbReference>
<evidence type="ECO:0000313" key="5">
    <source>
        <dbReference type="EMBL" id="CAG9798257.1"/>
    </source>
</evidence>
<feature type="chain" id="PRO_5040299102" description="Peptidase S1 domain-containing protein" evidence="3">
    <location>
        <begin position="18"/>
        <end position="248"/>
    </location>
</feature>
<dbReference type="AlphaFoldDB" id="A0A9N9WN23"/>
<proteinExistence type="inferred from homology"/>
<evidence type="ECO:0000256" key="1">
    <source>
        <dbReference type="ARBA" id="ARBA00023157"/>
    </source>
</evidence>
<dbReference type="OrthoDB" id="60866at2759"/>
<keyword evidence="1" id="KW-1015">Disulfide bond</keyword>
<dbReference type="SMART" id="SM00020">
    <property type="entry name" value="Tryp_SPc"/>
    <property type="match status" value="1"/>
</dbReference>
<dbReference type="Pfam" id="PF00089">
    <property type="entry name" value="Trypsin"/>
    <property type="match status" value="1"/>
</dbReference>
<accession>A0A9N9WN23</accession>
<reference evidence="5" key="2">
    <citation type="submission" date="2022-10" db="EMBL/GenBank/DDBJ databases">
        <authorList>
            <consortium name="ENA_rothamsted_submissions"/>
            <consortium name="culmorum"/>
            <person name="King R."/>
        </authorList>
    </citation>
    <scope>NUCLEOTIDE SEQUENCE</scope>
</reference>
<dbReference type="Gene3D" id="2.40.10.10">
    <property type="entry name" value="Trypsin-like serine proteases"/>
    <property type="match status" value="2"/>
</dbReference>
<keyword evidence="6" id="KW-1185">Reference proteome</keyword>
<dbReference type="PROSITE" id="PS51257">
    <property type="entry name" value="PROKAR_LIPOPROTEIN"/>
    <property type="match status" value="1"/>
</dbReference>
<dbReference type="GO" id="GO:0006508">
    <property type="term" value="P:proteolysis"/>
    <property type="evidence" value="ECO:0007669"/>
    <property type="project" value="InterPro"/>
</dbReference>
<dbReference type="PRINTS" id="PR00722">
    <property type="entry name" value="CHYMOTRYPSIN"/>
</dbReference>
<comment type="similarity">
    <text evidence="2">Belongs to the peptidase S1 family. CLIP subfamily.</text>
</comment>
<organism evidence="5 6">
    <name type="scientific">Chironomus riparius</name>
    <dbReference type="NCBI Taxonomy" id="315576"/>
    <lineage>
        <taxon>Eukaryota</taxon>
        <taxon>Metazoa</taxon>
        <taxon>Ecdysozoa</taxon>
        <taxon>Arthropoda</taxon>
        <taxon>Hexapoda</taxon>
        <taxon>Insecta</taxon>
        <taxon>Pterygota</taxon>
        <taxon>Neoptera</taxon>
        <taxon>Endopterygota</taxon>
        <taxon>Diptera</taxon>
        <taxon>Nematocera</taxon>
        <taxon>Chironomoidea</taxon>
        <taxon>Chironomidae</taxon>
        <taxon>Chironominae</taxon>
        <taxon>Chironomus</taxon>
    </lineage>
</organism>
<dbReference type="PROSITE" id="PS50240">
    <property type="entry name" value="TRYPSIN_DOM"/>
    <property type="match status" value="1"/>
</dbReference>
<evidence type="ECO:0000256" key="3">
    <source>
        <dbReference type="SAM" id="SignalP"/>
    </source>
</evidence>
<dbReference type="CDD" id="cd00190">
    <property type="entry name" value="Tryp_SPc"/>
    <property type="match status" value="1"/>
</dbReference>
<dbReference type="GO" id="GO:0004252">
    <property type="term" value="F:serine-type endopeptidase activity"/>
    <property type="evidence" value="ECO:0007669"/>
    <property type="project" value="InterPro"/>
</dbReference>
<dbReference type="Proteomes" id="UP001153620">
    <property type="component" value="Chromosome 1"/>
</dbReference>
<keyword evidence="3" id="KW-0732">Signal</keyword>
<feature type="domain" description="Peptidase S1" evidence="4">
    <location>
        <begin position="25"/>
        <end position="247"/>
    </location>
</feature>
<dbReference type="PANTHER" id="PTHR24252">
    <property type="entry name" value="ACROSIN-RELATED"/>
    <property type="match status" value="1"/>
</dbReference>
<reference evidence="5" key="1">
    <citation type="submission" date="2022-01" db="EMBL/GenBank/DDBJ databases">
        <authorList>
            <person name="King R."/>
        </authorList>
    </citation>
    <scope>NUCLEOTIDE SEQUENCE</scope>
</reference>
<protein>
    <recommendedName>
        <fullName evidence="4">Peptidase S1 domain-containing protein</fullName>
    </recommendedName>
</protein>
<dbReference type="InterPro" id="IPR043504">
    <property type="entry name" value="Peptidase_S1_PA_chymotrypsin"/>
</dbReference>